<dbReference type="GO" id="GO:0003774">
    <property type="term" value="F:cytoskeletal motor activity"/>
    <property type="evidence" value="ECO:0007669"/>
    <property type="project" value="InterPro"/>
</dbReference>
<evidence type="ECO:0000256" key="6">
    <source>
        <dbReference type="ARBA" id="ARBA00022500"/>
    </source>
</evidence>
<evidence type="ECO:0000256" key="2">
    <source>
        <dbReference type="ARBA" id="ARBA00004413"/>
    </source>
</evidence>
<dbReference type="InterPro" id="IPR032779">
    <property type="entry name" value="FliG_M"/>
</dbReference>
<dbReference type="Pfam" id="PF14842">
    <property type="entry name" value="FliG_N"/>
    <property type="match status" value="1"/>
</dbReference>
<evidence type="ECO:0000256" key="10">
    <source>
        <dbReference type="ARBA" id="ARBA00025598"/>
    </source>
</evidence>
<evidence type="ECO:0000256" key="4">
    <source>
        <dbReference type="ARBA" id="ARBA00021870"/>
    </source>
</evidence>
<comment type="similarity">
    <text evidence="3">Belongs to the FliG family.</text>
</comment>
<dbReference type="InterPro" id="IPR011002">
    <property type="entry name" value="FliG_a-hlx"/>
</dbReference>
<dbReference type="GO" id="GO:0071973">
    <property type="term" value="P:bacterial-type flagellum-dependent cell motility"/>
    <property type="evidence" value="ECO:0007669"/>
    <property type="project" value="InterPro"/>
</dbReference>
<sequence length="378" mass="39956">MAQNTASKTALTASTSLGGHAAAVSAADGKRYGTSPAGRRIPSLSGRQKAAIMVRLLLSEGADLKLNNLPEDIQTALTEQLGDMRLVDRDTMSSVVTEFVETLEQVGLSFPGGIEGALKALDGRLSPGAALKLQKIARTRDGADPWNRILAADAETLLDVLEPESAEVAAVVVSKLPVARAAELLGKMPGERARRVAYAVALTEGIAPAMVDRIGSSIALELDGRPPRAFAISPAARVGAILNSAAAPVRQALLDGLSEKDEGFADVVRKNIFTFAHIHERLGTRDVPKVLREVEQGELITALAAALPLPDTDEGRTAEFLLANMSQRMAATLRDEVEARGRVKMKEAESAMANVVAALRDLADSGEITLLTDDDDED</sequence>
<gene>
    <name evidence="14" type="ORF">DDE20_11235</name>
</gene>
<dbReference type="OrthoDB" id="7616820at2"/>
<evidence type="ECO:0000256" key="8">
    <source>
        <dbReference type="ARBA" id="ARBA00023136"/>
    </source>
</evidence>
<evidence type="ECO:0000256" key="7">
    <source>
        <dbReference type="ARBA" id="ARBA00022779"/>
    </source>
</evidence>
<feature type="domain" description="Flagellar motor switch protein FliG middle" evidence="12">
    <location>
        <begin position="155"/>
        <end position="224"/>
    </location>
</feature>
<dbReference type="PANTHER" id="PTHR30534">
    <property type="entry name" value="FLAGELLAR MOTOR SWITCH PROTEIN FLIG"/>
    <property type="match status" value="1"/>
</dbReference>
<dbReference type="AlphaFoldDB" id="A0A2T8HTN0"/>
<dbReference type="GO" id="GO:0009425">
    <property type="term" value="C:bacterial-type flagellum basal body"/>
    <property type="evidence" value="ECO:0007669"/>
    <property type="project" value="UniProtKB-SubCell"/>
</dbReference>
<evidence type="ECO:0000256" key="1">
    <source>
        <dbReference type="ARBA" id="ARBA00004117"/>
    </source>
</evidence>
<keyword evidence="8" id="KW-0472">Membrane</keyword>
<protein>
    <recommendedName>
        <fullName evidence="4">Flagellar motor switch protein FliG</fullName>
    </recommendedName>
</protein>
<evidence type="ECO:0000259" key="11">
    <source>
        <dbReference type="Pfam" id="PF01706"/>
    </source>
</evidence>
<evidence type="ECO:0000256" key="5">
    <source>
        <dbReference type="ARBA" id="ARBA00022475"/>
    </source>
</evidence>
<keyword evidence="14" id="KW-0966">Cell projection</keyword>
<dbReference type="Pfam" id="PF01706">
    <property type="entry name" value="FliG_C"/>
    <property type="match status" value="1"/>
</dbReference>
<evidence type="ECO:0000313" key="14">
    <source>
        <dbReference type="EMBL" id="PVH28746.1"/>
    </source>
</evidence>
<evidence type="ECO:0000259" key="12">
    <source>
        <dbReference type="Pfam" id="PF14841"/>
    </source>
</evidence>
<dbReference type="InterPro" id="IPR028263">
    <property type="entry name" value="FliG_N"/>
</dbReference>
<dbReference type="Pfam" id="PF14841">
    <property type="entry name" value="FliG_M"/>
    <property type="match status" value="1"/>
</dbReference>
<evidence type="ECO:0000256" key="3">
    <source>
        <dbReference type="ARBA" id="ARBA00010299"/>
    </source>
</evidence>
<comment type="caution">
    <text evidence="14">The sequence shown here is derived from an EMBL/GenBank/DDBJ whole genome shotgun (WGS) entry which is preliminary data.</text>
</comment>
<organism evidence="14 15">
    <name type="scientific">Pararhodobacter oceanensis</name>
    <dbReference type="NCBI Taxonomy" id="2172121"/>
    <lineage>
        <taxon>Bacteria</taxon>
        <taxon>Pseudomonadati</taxon>
        <taxon>Pseudomonadota</taxon>
        <taxon>Alphaproteobacteria</taxon>
        <taxon>Rhodobacterales</taxon>
        <taxon>Paracoccaceae</taxon>
        <taxon>Pararhodobacter</taxon>
    </lineage>
</organism>
<feature type="domain" description="Flagellar motor switch protein FliG N-terminal" evidence="13">
    <location>
        <begin position="44"/>
        <end position="146"/>
    </location>
</feature>
<dbReference type="RefSeq" id="WP_116558585.1">
    <property type="nucleotide sequence ID" value="NZ_QDKM01000004.1"/>
</dbReference>
<name>A0A2T8HTN0_9RHOB</name>
<keyword evidence="14" id="KW-0969">Cilium</keyword>
<dbReference type="EMBL" id="QDKM01000004">
    <property type="protein sequence ID" value="PVH28746.1"/>
    <property type="molecule type" value="Genomic_DNA"/>
</dbReference>
<feature type="domain" description="Flagellar motor switch protein FliG C-terminal" evidence="11">
    <location>
        <begin position="256"/>
        <end position="370"/>
    </location>
</feature>
<evidence type="ECO:0000259" key="13">
    <source>
        <dbReference type="Pfam" id="PF14842"/>
    </source>
</evidence>
<keyword evidence="6" id="KW-0145">Chemotaxis</keyword>
<accession>A0A2T8HTN0</accession>
<comment type="subcellular location">
    <subcellularLocation>
        <location evidence="1">Bacterial flagellum basal body</location>
    </subcellularLocation>
    <subcellularLocation>
        <location evidence="2">Cell membrane</location>
        <topology evidence="2">Peripheral membrane protein</topology>
        <orientation evidence="2">Cytoplasmic side</orientation>
    </subcellularLocation>
</comment>
<evidence type="ECO:0000256" key="9">
    <source>
        <dbReference type="ARBA" id="ARBA00023143"/>
    </source>
</evidence>
<dbReference type="SUPFAM" id="SSF48029">
    <property type="entry name" value="FliG"/>
    <property type="match status" value="2"/>
</dbReference>
<dbReference type="PRINTS" id="PR00954">
    <property type="entry name" value="FLGMOTORFLIG"/>
</dbReference>
<reference evidence="14 15" key="1">
    <citation type="submission" date="2018-04" db="EMBL/GenBank/DDBJ databases">
        <title>Pararhodobacter oceanense sp. nov., isolated from marine intertidal sediment.</title>
        <authorList>
            <person name="Wang X.-L."/>
            <person name="Du Z.-J."/>
        </authorList>
    </citation>
    <scope>NUCLEOTIDE SEQUENCE [LARGE SCALE GENOMIC DNA]</scope>
    <source>
        <strain evidence="14 15">AM505</strain>
    </source>
</reference>
<keyword evidence="5" id="KW-1003">Cell membrane</keyword>
<dbReference type="GO" id="GO:0006935">
    <property type="term" value="P:chemotaxis"/>
    <property type="evidence" value="ECO:0007669"/>
    <property type="project" value="UniProtKB-KW"/>
</dbReference>
<keyword evidence="7" id="KW-0283">Flagellar rotation</keyword>
<dbReference type="Proteomes" id="UP000245911">
    <property type="component" value="Unassembled WGS sequence"/>
</dbReference>
<proteinExistence type="inferred from homology"/>
<dbReference type="InterPro" id="IPR000090">
    <property type="entry name" value="Flg_Motor_Flig"/>
</dbReference>
<keyword evidence="15" id="KW-1185">Reference proteome</keyword>
<dbReference type="InterPro" id="IPR023087">
    <property type="entry name" value="Flg_Motor_Flig_C"/>
</dbReference>
<dbReference type="GO" id="GO:0005886">
    <property type="term" value="C:plasma membrane"/>
    <property type="evidence" value="ECO:0007669"/>
    <property type="project" value="UniProtKB-SubCell"/>
</dbReference>
<evidence type="ECO:0000313" key="15">
    <source>
        <dbReference type="Proteomes" id="UP000245911"/>
    </source>
</evidence>
<keyword evidence="9" id="KW-0975">Bacterial flagellum</keyword>
<comment type="function">
    <text evidence="10">FliG is one of three proteins (FliG, FliN, FliM) that forms the rotor-mounted switch complex (C ring), located at the base of the basal body. This complex interacts with the CheY and CheZ chemotaxis proteins, in addition to contacting components of the motor that determine the direction of flagellar rotation.</text>
</comment>
<dbReference type="PANTHER" id="PTHR30534:SF0">
    <property type="entry name" value="FLAGELLAR MOTOR SWITCH PROTEIN FLIG"/>
    <property type="match status" value="1"/>
</dbReference>
<keyword evidence="14" id="KW-0282">Flagellum</keyword>
<dbReference type="Gene3D" id="1.10.220.30">
    <property type="match status" value="3"/>
</dbReference>